<dbReference type="GO" id="GO:0000155">
    <property type="term" value="F:phosphorelay sensor kinase activity"/>
    <property type="evidence" value="ECO:0007669"/>
    <property type="project" value="InterPro"/>
</dbReference>
<dbReference type="CDD" id="cd16917">
    <property type="entry name" value="HATPase_UhpB-NarQ-NarX-like"/>
    <property type="match status" value="1"/>
</dbReference>
<dbReference type="Pfam" id="PF02518">
    <property type="entry name" value="HATPase_c"/>
    <property type="match status" value="1"/>
</dbReference>
<dbReference type="InterPro" id="IPR011712">
    <property type="entry name" value="Sig_transdc_His_kin_sub3_dim/P"/>
</dbReference>
<dbReference type="SMART" id="SM00065">
    <property type="entry name" value="GAF"/>
    <property type="match status" value="9"/>
</dbReference>
<evidence type="ECO:0000256" key="3">
    <source>
        <dbReference type="ARBA" id="ARBA00023012"/>
    </source>
</evidence>
<dbReference type="InterPro" id="IPR005467">
    <property type="entry name" value="His_kinase_dom"/>
</dbReference>
<evidence type="ECO:0000256" key="2">
    <source>
        <dbReference type="ARBA" id="ARBA00022777"/>
    </source>
</evidence>
<evidence type="ECO:0000259" key="6">
    <source>
        <dbReference type="PROSITE" id="PS50109"/>
    </source>
</evidence>
<dbReference type="Gene3D" id="3.30.450.40">
    <property type="match status" value="9"/>
</dbReference>
<dbReference type="InterPro" id="IPR036890">
    <property type="entry name" value="HATPase_C_sf"/>
</dbReference>
<keyword evidence="1" id="KW-0808">Transferase</keyword>
<dbReference type="Proteomes" id="UP000000268">
    <property type="component" value="Chromosome"/>
</dbReference>
<dbReference type="InterPro" id="IPR003018">
    <property type="entry name" value="GAF"/>
</dbReference>
<feature type="compositionally biased region" description="Basic and acidic residues" evidence="5">
    <location>
        <begin position="1971"/>
        <end position="1980"/>
    </location>
</feature>
<dbReference type="PANTHER" id="PTHR24421:SF62">
    <property type="entry name" value="SENSORY TRANSDUCTION HISTIDINE KINASE"/>
    <property type="match status" value="1"/>
</dbReference>
<organism evidence="7 8">
    <name type="scientific">Acaryochloris marina (strain MBIC 11017)</name>
    <dbReference type="NCBI Taxonomy" id="329726"/>
    <lineage>
        <taxon>Bacteria</taxon>
        <taxon>Bacillati</taxon>
        <taxon>Cyanobacteriota</taxon>
        <taxon>Cyanophyceae</taxon>
        <taxon>Acaryochloridales</taxon>
        <taxon>Acaryochloridaceae</taxon>
        <taxon>Acaryochloris</taxon>
    </lineage>
</organism>
<dbReference type="SUPFAM" id="SSF55874">
    <property type="entry name" value="ATPase domain of HSP90 chaperone/DNA topoisomerase II/histidine kinase"/>
    <property type="match status" value="1"/>
</dbReference>
<feature type="domain" description="Histidine kinase" evidence="6">
    <location>
        <begin position="1769"/>
        <end position="1965"/>
    </location>
</feature>
<dbReference type="InterPro" id="IPR029016">
    <property type="entry name" value="GAF-like_dom_sf"/>
</dbReference>
<dbReference type="InterPro" id="IPR003594">
    <property type="entry name" value="HATPase_dom"/>
</dbReference>
<name>B0C7C8_ACAM1</name>
<sequence>MTGVLEDGPQQLQREGGLRQDCLLMGVAEAARKLLTIADFDTAVNGALEAIATAAEIDRIFVYQNHIEQNTRREFATCPYEWTTAGVVKASELPNQFPMFYDEIEGYSEWLSGLKTGQPIQKLAREMSVLGQDKQVQEQALSVLTVPIFVRGEYWGNFGFDDCTTERVWSEAEIAVLETAAASCAGALERRDNLAELQRRDALLKSVNAAAQCLVATSELEQAIPEALKILGQGTQQDRVYVFENVFPKGPDEGVWEMPYEWVKEGIPSSAEITTVDWPLAMASFPPIVNDSFSAGQEVQFLARDLQGKALQINEEGQTLSLIAVPIAVSSQWWGVLGFDDCTTERVWSESEIAVLETAAACIGSAIERDRTRKEREATAQARAEELSQVNSILQTSLTNLASQTDLNAFLGHVTHLINQAAGAYSGYVFLQDIPTNTLELRLSVQKGQIRIGASATDPELFQHPFPTDITPAYPDLCQTREIGLYGVYLDVDSDLMWPGTTEWHRRSGHKEAAAVALFAGDQPIGMLGLTFDHEVDLRDEDRDLIRALADQAALAIQLANLAEGTRQTALLQEREAAAKAQIAELAKRDRILQATATASKVLLNSEDFDASVSQALQILGDSLGFDRIGVGQQFDDPAGETSGFVRFLYEWHAPGVGSQLRDSEAMTDFPWEEMGLESWYEANLRDEAFGQVLEDLPEPFRSLQQAVNVKSTHNIPIFMEGQYWGVFGVDHCRERKLLTEVELVALKTAANCVGGAITRDRTRKEKEAAAKARVAELAERDRILEAAAAAANIMLTEGDFDSAVNRAIEIIGLGLAVDRAGVMRHFDATADTPGYHQEIYEWDTAGVSRQIDHPELARISDSGIEFVVEQLARGEVFGGVVEELPEPFRSGQQALGAQSVYAVPIIVNNHYWGIVALDDCHNQTRRSEAELEALRTLANCIGNAIERNDARKEKEAAAKARVAELAERDRILEATAAAANVLLTDKDFAGEIKQALQLIGEAVGTDRVGIAQHLEDLTETSPGHWLVIHEWSIPEMTPVAELCYPDPMQGTYGGAVQLYAIHQRGESFSIKTEQMMEPFRSSMAFMNIQTLHAVPIILREQYWGTVVFGDCRQQRQRSVAELTALQTVADCIGNAIDRDRIRKAREAAERKALIERERAARAAELEVANQVLTIRDRWLETTATAANQLLTADIATSVNTALQTIGTNLESDRLGVMRHVADVTELGHFQILYEWDSAGTAAQIDNLELHQMPANDFAEWTWHLMTGQPVGGPVEEQPEPFRNTMRSLGTLSTYAVPIFIEAEFWGVMFMDYCRELRQLTSAELAVFKTVATCIGSAIYREQMRCNREQAERDTLLQQEREQAAQKRAAALEIYNRQLQQRDTLLNSVNAAAQSLVANEDLATALPTMLKILGEGTGQCRAYILRNSLDEQTGQLLFNLMLEWDAPQIPPKMEVGAHFPVPIDRFPDHLTAPLKAGRATQFLASELDGINPADRQPGQVLSLVGVPITVGGEWWGLLGLDDCVEERVWSDAEIAVLETAASAVGGAVECDRTRQAREAAEKEVLAEREKAAQERAAELAKTNEAISQTLNALTTEPELDRFLGQILTQIIEQIGADDTHLFLYDAETHTLHSQLAVQNNTVYLGNAPNDPELFYTDIPADITAAWQILISSDKPFTLDDDNPKAATFLWPTTLEWHTSRGHQSATCACMKIGNQPIGFIGFAFCDQTVLSTEQLEFVQALTNQATLAIHLTRLAEQARTNALTDERNRLAREIHDTLAQAFTGISLQLEAAKNILSQQPETAKSYLDQARDLTHQGLSEARRSVHALRSEALERETLVKALQKNLTQMTLNTSLQTEFQIQGTPILLEEGLQLNLLRIGQEAITNVLRHAQAKTLTVTLAFTDQEVGLCVTDDGVGFEPQDVADITGFGLVGIRERTVRYQGQVKITSHPGEGTTIEVKMPVQPNASSPGREEDGRSGR</sequence>
<dbReference type="Pfam" id="PF07730">
    <property type="entry name" value="HisKA_3"/>
    <property type="match status" value="1"/>
</dbReference>
<evidence type="ECO:0000313" key="7">
    <source>
        <dbReference type="EMBL" id="ABW31212.1"/>
    </source>
</evidence>
<dbReference type="PROSITE" id="PS50109">
    <property type="entry name" value="HIS_KIN"/>
    <property type="match status" value="1"/>
</dbReference>
<evidence type="ECO:0000256" key="4">
    <source>
        <dbReference type="SAM" id="Coils"/>
    </source>
</evidence>
<dbReference type="RefSeq" id="WP_012166391.1">
    <property type="nucleotide sequence ID" value="NC_009925.1"/>
</dbReference>
<dbReference type="PANTHER" id="PTHR24421">
    <property type="entry name" value="NITRATE/NITRITE SENSOR PROTEIN NARX-RELATED"/>
    <property type="match status" value="1"/>
</dbReference>
<dbReference type="GO" id="GO:0016020">
    <property type="term" value="C:membrane"/>
    <property type="evidence" value="ECO:0007669"/>
    <property type="project" value="InterPro"/>
</dbReference>
<dbReference type="eggNOG" id="COG4585">
    <property type="taxonomic scope" value="Bacteria"/>
</dbReference>
<accession>B0C7C8</accession>
<dbReference type="Gene3D" id="1.20.5.1930">
    <property type="match status" value="1"/>
</dbReference>
<keyword evidence="8" id="KW-1185">Reference proteome</keyword>
<evidence type="ECO:0000313" key="8">
    <source>
        <dbReference type="Proteomes" id="UP000000268"/>
    </source>
</evidence>
<dbReference type="eggNOG" id="COG2203">
    <property type="taxonomic scope" value="Bacteria"/>
</dbReference>
<dbReference type="SMART" id="SM00387">
    <property type="entry name" value="HATPase_c"/>
    <property type="match status" value="1"/>
</dbReference>
<feature type="coiled-coil region" evidence="4">
    <location>
        <begin position="1550"/>
        <end position="1596"/>
    </location>
</feature>
<keyword evidence="3" id="KW-0902">Two-component regulatory system</keyword>
<dbReference type="Pfam" id="PF01590">
    <property type="entry name" value="GAF"/>
    <property type="match status" value="8"/>
</dbReference>
<feature type="region of interest" description="Disordered" evidence="5">
    <location>
        <begin position="1961"/>
        <end position="1980"/>
    </location>
</feature>
<evidence type="ECO:0000256" key="5">
    <source>
        <dbReference type="SAM" id="MobiDB-lite"/>
    </source>
</evidence>
<keyword evidence="2" id="KW-0418">Kinase</keyword>
<dbReference type="KEGG" id="amr:AM1_6282"/>
<dbReference type="HOGENOM" id="CLU_233760_0_0_3"/>
<protein>
    <submittedName>
        <fullName evidence="7">GAF domain protein</fullName>
    </submittedName>
</protein>
<keyword evidence="4" id="KW-0175">Coiled coil</keyword>
<evidence type="ECO:0000256" key="1">
    <source>
        <dbReference type="ARBA" id="ARBA00022679"/>
    </source>
</evidence>
<proteinExistence type="predicted"/>
<gene>
    <name evidence="7" type="ordered locus">AM1_6282</name>
</gene>
<dbReference type="InterPro" id="IPR050482">
    <property type="entry name" value="Sensor_HK_TwoCompSys"/>
</dbReference>
<reference evidence="7 8" key="1">
    <citation type="journal article" date="2008" name="Proc. Natl. Acad. Sci. U.S.A.">
        <title>Niche adaptation and genome expansion in the chlorophyll d-producing cyanobacterium Acaryochloris marina.</title>
        <authorList>
            <person name="Swingley W.D."/>
            <person name="Chen M."/>
            <person name="Cheung P.C."/>
            <person name="Conrad A.L."/>
            <person name="Dejesa L.C."/>
            <person name="Hao J."/>
            <person name="Honchak B.M."/>
            <person name="Karbach L.E."/>
            <person name="Kurdoglu A."/>
            <person name="Lahiri S."/>
            <person name="Mastrian S.D."/>
            <person name="Miyashita H."/>
            <person name="Page L."/>
            <person name="Ramakrishna P."/>
            <person name="Satoh S."/>
            <person name="Sattley W.M."/>
            <person name="Shimada Y."/>
            <person name="Taylor H.L."/>
            <person name="Tomo T."/>
            <person name="Tsuchiya T."/>
            <person name="Wang Z.T."/>
            <person name="Raymond J."/>
            <person name="Mimuro M."/>
            <person name="Blankenship R.E."/>
            <person name="Touchman J.W."/>
        </authorList>
    </citation>
    <scope>NUCLEOTIDE SEQUENCE [LARGE SCALE GENOMIC DNA]</scope>
    <source>
        <strain evidence="8">MBIC 11017</strain>
    </source>
</reference>
<dbReference type="Gene3D" id="3.30.565.10">
    <property type="entry name" value="Histidine kinase-like ATPase, C-terminal domain"/>
    <property type="match status" value="1"/>
</dbReference>
<dbReference type="OrthoDB" id="447151at2"/>
<dbReference type="STRING" id="329726.AM1_6282"/>
<dbReference type="SUPFAM" id="SSF55781">
    <property type="entry name" value="GAF domain-like"/>
    <property type="match status" value="9"/>
</dbReference>
<dbReference type="EMBL" id="CP000828">
    <property type="protein sequence ID" value="ABW31212.1"/>
    <property type="molecule type" value="Genomic_DNA"/>
</dbReference>
<dbReference type="GO" id="GO:0046983">
    <property type="term" value="F:protein dimerization activity"/>
    <property type="evidence" value="ECO:0007669"/>
    <property type="project" value="InterPro"/>
</dbReference>